<dbReference type="AlphaFoldDB" id="A0A1H6L4Z9"/>
<evidence type="ECO:0000313" key="1">
    <source>
        <dbReference type="EMBL" id="SEH83407.1"/>
    </source>
</evidence>
<dbReference type="STRING" id="370526.SAMN04489835_4685"/>
<organism evidence="1 2">
    <name type="scientific">Mycolicibacterium rutilum</name>
    <name type="common">Mycobacterium rutilum</name>
    <dbReference type="NCBI Taxonomy" id="370526"/>
    <lineage>
        <taxon>Bacteria</taxon>
        <taxon>Bacillati</taxon>
        <taxon>Actinomycetota</taxon>
        <taxon>Actinomycetes</taxon>
        <taxon>Mycobacteriales</taxon>
        <taxon>Mycobacteriaceae</taxon>
        <taxon>Mycolicibacterium</taxon>
    </lineage>
</organism>
<reference evidence="2" key="1">
    <citation type="submission" date="2016-10" db="EMBL/GenBank/DDBJ databases">
        <authorList>
            <person name="Varghese N."/>
            <person name="Submissions S."/>
        </authorList>
    </citation>
    <scope>NUCLEOTIDE SEQUENCE [LARGE SCALE GENOMIC DNA]</scope>
    <source>
        <strain evidence="2">DSM 45405</strain>
    </source>
</reference>
<proteinExistence type="predicted"/>
<evidence type="ECO:0000313" key="2">
    <source>
        <dbReference type="Proteomes" id="UP000182915"/>
    </source>
</evidence>
<gene>
    <name evidence="1" type="ORF">SAMN04489835_4685</name>
</gene>
<protein>
    <submittedName>
        <fullName evidence="1">Uncharacterized protein</fullName>
    </submittedName>
</protein>
<dbReference type="RefSeq" id="WP_157897807.1">
    <property type="nucleotide sequence ID" value="NZ_LT629971.1"/>
</dbReference>
<sequence length="254" mass="28042">MQEVLREVIDARKLTAGTGTVPLLLNMDEATFANAAEALLEAGNDIRLQQFVGPLSEAFGLALNVPDYESVLDKWVIFCAQARFFRREDLDEAATDRLYAVFKAIDVGTDAERKRLAVVIRLYALGSLAVRQEAWNGIHSLVLRPVASNPYYAEYIYSSWIRQAQVNAGRAMLYDNRGGLISAARELLTDHPAMRPDLDDSAIVPADQVDSNDVLLNSLCGFDMAYCLIVVAEGTAADRPTPHRPSSMKTACFR</sequence>
<name>A0A1H6L4Z9_MYCRU</name>
<dbReference type="Proteomes" id="UP000182915">
    <property type="component" value="Chromosome I"/>
</dbReference>
<accession>A0A1H6L4Z9</accession>
<dbReference type="EMBL" id="LT629971">
    <property type="protein sequence ID" value="SEH83407.1"/>
    <property type="molecule type" value="Genomic_DNA"/>
</dbReference>
<dbReference type="OrthoDB" id="3323226at2"/>
<keyword evidence="2" id="KW-1185">Reference proteome</keyword>